<accession>A0A6A6Q869</accession>
<dbReference type="AlphaFoldDB" id="A0A6A6Q869"/>
<organism evidence="1 2">
    <name type="scientific">Lophium mytilinum</name>
    <dbReference type="NCBI Taxonomy" id="390894"/>
    <lineage>
        <taxon>Eukaryota</taxon>
        <taxon>Fungi</taxon>
        <taxon>Dikarya</taxon>
        <taxon>Ascomycota</taxon>
        <taxon>Pezizomycotina</taxon>
        <taxon>Dothideomycetes</taxon>
        <taxon>Pleosporomycetidae</taxon>
        <taxon>Mytilinidiales</taxon>
        <taxon>Mytilinidiaceae</taxon>
        <taxon>Lophium</taxon>
    </lineage>
</organism>
<gene>
    <name evidence="1" type="ORF">BU16DRAFT_532093</name>
</gene>
<dbReference type="Proteomes" id="UP000799750">
    <property type="component" value="Unassembled WGS sequence"/>
</dbReference>
<evidence type="ECO:0000313" key="1">
    <source>
        <dbReference type="EMBL" id="KAF2488580.1"/>
    </source>
</evidence>
<proteinExistence type="predicted"/>
<protein>
    <submittedName>
        <fullName evidence="1">Uncharacterized protein</fullName>
    </submittedName>
</protein>
<evidence type="ECO:0000313" key="2">
    <source>
        <dbReference type="Proteomes" id="UP000799750"/>
    </source>
</evidence>
<keyword evidence="2" id="KW-1185">Reference proteome</keyword>
<dbReference type="EMBL" id="MU004202">
    <property type="protein sequence ID" value="KAF2488580.1"/>
    <property type="molecule type" value="Genomic_DNA"/>
</dbReference>
<reference evidence="1" key="1">
    <citation type="journal article" date="2020" name="Stud. Mycol.">
        <title>101 Dothideomycetes genomes: a test case for predicting lifestyles and emergence of pathogens.</title>
        <authorList>
            <person name="Haridas S."/>
            <person name="Albert R."/>
            <person name="Binder M."/>
            <person name="Bloem J."/>
            <person name="Labutti K."/>
            <person name="Salamov A."/>
            <person name="Andreopoulos B."/>
            <person name="Baker S."/>
            <person name="Barry K."/>
            <person name="Bills G."/>
            <person name="Bluhm B."/>
            <person name="Cannon C."/>
            <person name="Castanera R."/>
            <person name="Culley D."/>
            <person name="Daum C."/>
            <person name="Ezra D."/>
            <person name="Gonzalez J."/>
            <person name="Henrissat B."/>
            <person name="Kuo A."/>
            <person name="Liang C."/>
            <person name="Lipzen A."/>
            <person name="Lutzoni F."/>
            <person name="Magnuson J."/>
            <person name="Mondo S."/>
            <person name="Nolan M."/>
            <person name="Ohm R."/>
            <person name="Pangilinan J."/>
            <person name="Park H.-J."/>
            <person name="Ramirez L."/>
            <person name="Alfaro M."/>
            <person name="Sun H."/>
            <person name="Tritt A."/>
            <person name="Yoshinaga Y."/>
            <person name="Zwiers L.-H."/>
            <person name="Turgeon B."/>
            <person name="Goodwin S."/>
            <person name="Spatafora J."/>
            <person name="Crous P."/>
            <person name="Grigoriev I."/>
        </authorList>
    </citation>
    <scope>NUCLEOTIDE SEQUENCE</scope>
    <source>
        <strain evidence="1">CBS 269.34</strain>
    </source>
</reference>
<name>A0A6A6Q869_9PEZI</name>
<sequence>MASEPTCHISNIQLQYTDKQVYDIHCLASGIMSLSASQAPPFRMTEVKMPSSPHPLVPSSTFSAPRILQKLTESFARLS</sequence>